<dbReference type="PANTHER" id="PTHR32305:SF15">
    <property type="entry name" value="PROTEIN RHSA-RELATED"/>
    <property type="match status" value="1"/>
</dbReference>
<dbReference type="NCBIfam" id="TIGR03696">
    <property type="entry name" value="Rhs_assc_core"/>
    <property type="match status" value="1"/>
</dbReference>
<dbReference type="InterPro" id="IPR050708">
    <property type="entry name" value="T6SS_VgrG/RHS"/>
</dbReference>
<feature type="region of interest" description="Disordered" evidence="2">
    <location>
        <begin position="235"/>
        <end position="264"/>
    </location>
</feature>
<feature type="region of interest" description="Disordered" evidence="2">
    <location>
        <begin position="204"/>
        <end position="223"/>
    </location>
</feature>
<dbReference type="Pfam" id="PF25023">
    <property type="entry name" value="TEN_YD-shell"/>
    <property type="match status" value="2"/>
</dbReference>
<protein>
    <submittedName>
        <fullName evidence="7">RHS domain-containing protein</fullName>
    </submittedName>
</protein>
<sequence>MGLLGDIGDGISGGLNKGLGYGEHLFDEGKKKAGEGVDWVTNKVGDGLDHVGLHDWADHVEDWGDGLASDLGATPGEQQLGQSDEPNELVHGDTGKIRDSAGHLTDFHSAFGKVATGMKKVDSSGWKGEGGDAFREEFGLHPAKWAQAAAACEAAAGALDAYAHTVTWAQGQAKEAIALYKKGVKASKEAVNAYNKKVDAYNAKVDANEDPGPEPDPFTDPGEADVKAARAKLAEARKQRNTAGSEAQGKIKAALAHAPAEPPPLTRLGDDFLDANMAVSTELTHVAGGVIKGTAGLVTFARGLDPMDPYNLTHPAAYLQNVSMTLSGLVSTAAHPERVVRTAVDGFKKDPSEFVGRLIPELVGTKGVGLVRGGLRLAVEDGVKEAAEQGLRTSARKAVEDGAEDVSRRPGEKVCAKDPVDVATGRMVLPSTDVSLPGVLPLILRRQFESSYRIGGWFGPTWSSTLDQRLEIDAQGVVHVGEDGVTLAYPHPAPGIPTLPAHGPRRPLDRTEDGYTVTDPESGQVLHFEDRGDGLALLEQLDDRNGNWIAFERDADGTPRAMAHSAGYRLRISTADGRVTALHLEGAAADGGDQELLRYGYTGGHLTTVTNSSGDPTRFGYDEHGRITSWTDTNDSHFDYTYDDQDRCTHQSGAAGHLRSSFTYSPVDPDTGEHTTTITDSLGHPTHYVVDAHCQVIAETDPLGATTRYQRDHRGRLLARTDPLGRTTSFHYDQAGDLVTVTRPDGRATRAEYNDLGLPTKVVNTDGTAIRQTYDEHGNRTSLTGPTGQSTRFTYNTAGHLTSVTDPLGSTTTVASDSAGLPLLVTDPLGATTRYQRDAFGRPTSITDPTGATARMTWTVEGHLARRTAPDGTAESWTYDGEGNCTSHSDPLGGVSRYEFTHFDLLAARTGPDGVRYEFGHDTELRLTNVTNPQGLTWSYTYDAAGRLAEETDFDDRTLAYTYDAAGQLASHTNALGHSVDYERNELGQVLRKNASGGATTTYAYDLTGHLAQATGPDGTTLTLLRDRHGHLRSETVDGRTLTYIYDDLGRRTARTTPAGATTTYAYDAAGRLTGMNASGRAIDLTYDAAGREQTRRVGGAIALNHTFDALGRLTEESVTAAGGRPVQRRAYTYRADGNITDIDDQLSGHHHYDLDTSGRVTTVHASDWTESYAYDEAGNQTHASWPAEHPGQAAVGTREYTGTRVTRAGRVRYEHDALGRTTLRRTTRLSRKPDTWHYEWDPENRLTQVTTPDGTRWRYTYDPLGRRTAKLRLAPDGETVAERVDFTWDGTTLCEQTTTSPALPAPVTLTWDHHGLRPLAQTERRATTTDVADAPQRDIDSRFFAIVTDLVGTPSELIDEQGDIAWRTRSTLWGTTAWTADSTTYTPLRFPGQYYDPESGLHYNYFRHYDPETARYLSPDPLGLAPAPNPITYVRNPHVWADPSGLSPCPKGEKSNPFEERADAERAAFDAAGVPYGTTPDAEWMVTGDKALKHAPGFVYSPDEAHWGNFRQYETDSGSRVVVEHTSDPAGTHFHAGKPKIDDTRNLVNFGWDNGRMMRPDGTSGYPSDMERYAKINKPGGDHHFFYVGK</sequence>
<dbReference type="InterPro" id="IPR022385">
    <property type="entry name" value="Rhs_assc_core"/>
</dbReference>
<dbReference type="EMBL" id="JAGIQL010000047">
    <property type="protein sequence ID" value="MBP0458612.1"/>
    <property type="molecule type" value="Genomic_DNA"/>
</dbReference>
<accession>A0A940MCQ4</accession>
<evidence type="ECO:0000259" key="5">
    <source>
        <dbReference type="Pfam" id="PF21725"/>
    </source>
</evidence>
<dbReference type="Pfam" id="PF05593">
    <property type="entry name" value="RHS_repeat"/>
    <property type="match status" value="5"/>
</dbReference>
<dbReference type="InterPro" id="IPR031325">
    <property type="entry name" value="RHS_repeat"/>
</dbReference>
<organism evidence="7 8">
    <name type="scientific">Streptomyces montanisoli</name>
    <dbReference type="NCBI Taxonomy" id="2798581"/>
    <lineage>
        <taxon>Bacteria</taxon>
        <taxon>Bacillati</taxon>
        <taxon>Actinomycetota</taxon>
        <taxon>Actinomycetes</taxon>
        <taxon>Kitasatosporales</taxon>
        <taxon>Streptomycetaceae</taxon>
        <taxon>Streptomyces</taxon>
    </lineage>
</organism>
<dbReference type="InterPro" id="IPR001826">
    <property type="entry name" value="RHS"/>
</dbReference>
<name>A0A940MCQ4_9ACTN</name>
<dbReference type="SUPFAM" id="SSF69304">
    <property type="entry name" value="Tricorn protease N-terminal domain"/>
    <property type="match status" value="1"/>
</dbReference>
<feature type="domain" description="DUF6531" evidence="4">
    <location>
        <begin position="418"/>
        <end position="489"/>
    </location>
</feature>
<gene>
    <name evidence="7" type="ORF">JFN87_14030</name>
</gene>
<dbReference type="Proteomes" id="UP000670475">
    <property type="component" value="Unassembled WGS sequence"/>
</dbReference>
<reference evidence="7" key="1">
    <citation type="submission" date="2021-03" db="EMBL/GenBank/DDBJ databases">
        <title>Whole genome sequence of Streptomyces bomunensis MMS17-BM035.</title>
        <authorList>
            <person name="Lee J.H."/>
        </authorList>
    </citation>
    <scope>NUCLEOTIDE SEQUENCE</scope>
    <source>
        <strain evidence="7">MMS17-BM035</strain>
    </source>
</reference>
<feature type="domain" description="RHS protein conserved region" evidence="3">
    <location>
        <begin position="1347"/>
        <end position="1377"/>
    </location>
</feature>
<comment type="caution">
    <text evidence="7">The sequence shown here is derived from an EMBL/GenBank/DDBJ whole genome shotgun (WGS) entry which is preliminary data.</text>
</comment>
<dbReference type="Pfam" id="PF20148">
    <property type="entry name" value="DUF6531"/>
    <property type="match status" value="1"/>
</dbReference>
<dbReference type="InterPro" id="IPR006530">
    <property type="entry name" value="YD"/>
</dbReference>
<evidence type="ECO:0000256" key="2">
    <source>
        <dbReference type="SAM" id="MobiDB-lite"/>
    </source>
</evidence>
<dbReference type="Gene3D" id="2.180.10.10">
    <property type="entry name" value="RHS repeat-associated core"/>
    <property type="match status" value="3"/>
</dbReference>
<evidence type="ECO:0000256" key="1">
    <source>
        <dbReference type="ARBA" id="ARBA00022737"/>
    </source>
</evidence>
<dbReference type="PANTHER" id="PTHR32305">
    <property type="match status" value="1"/>
</dbReference>
<evidence type="ECO:0000259" key="6">
    <source>
        <dbReference type="Pfam" id="PF25023"/>
    </source>
</evidence>
<evidence type="ECO:0000259" key="3">
    <source>
        <dbReference type="Pfam" id="PF03527"/>
    </source>
</evidence>
<proteinExistence type="predicted"/>
<evidence type="ECO:0000259" key="4">
    <source>
        <dbReference type="Pfam" id="PF20148"/>
    </source>
</evidence>
<feature type="domain" description="Teneurin-like YD-shell" evidence="6">
    <location>
        <begin position="706"/>
        <end position="853"/>
    </location>
</feature>
<keyword evidence="8" id="KW-1185">Reference proteome</keyword>
<dbReference type="Pfam" id="PF03527">
    <property type="entry name" value="RHS"/>
    <property type="match status" value="1"/>
</dbReference>
<dbReference type="NCBIfam" id="TIGR01643">
    <property type="entry name" value="YD_repeat_2x"/>
    <property type="match status" value="13"/>
</dbReference>
<keyword evidence="1" id="KW-0677">Repeat</keyword>
<dbReference type="InterPro" id="IPR045351">
    <property type="entry name" value="DUF6531"/>
</dbReference>
<dbReference type="RefSeq" id="WP_209340363.1">
    <property type="nucleotide sequence ID" value="NZ_JAGIQL010000047.1"/>
</dbReference>
<feature type="region of interest" description="Disordered" evidence="2">
    <location>
        <begin position="66"/>
        <end position="96"/>
    </location>
</feature>
<feature type="domain" description="Putative T7SS secretion signal" evidence="5">
    <location>
        <begin position="23"/>
        <end position="262"/>
    </location>
</feature>
<feature type="domain" description="Teneurin-like YD-shell" evidence="6">
    <location>
        <begin position="1065"/>
        <end position="1271"/>
    </location>
</feature>
<evidence type="ECO:0000313" key="7">
    <source>
        <dbReference type="EMBL" id="MBP0458612.1"/>
    </source>
</evidence>
<evidence type="ECO:0000313" key="8">
    <source>
        <dbReference type="Proteomes" id="UP000670475"/>
    </source>
</evidence>
<dbReference type="Pfam" id="PF21725">
    <property type="entry name" value="T7SS_signal"/>
    <property type="match status" value="1"/>
</dbReference>
<dbReference type="InterPro" id="IPR049082">
    <property type="entry name" value="T7SS_signal"/>
</dbReference>
<dbReference type="InterPro" id="IPR056823">
    <property type="entry name" value="TEN-like_YD-shell"/>
</dbReference>